<dbReference type="RefSeq" id="WP_344273556.1">
    <property type="nucleotide sequence ID" value="NZ_BAAAHV010000011.1"/>
</dbReference>
<reference evidence="3" key="1">
    <citation type="journal article" date="2019" name="Int. J. Syst. Evol. Microbiol.">
        <title>The Global Catalogue of Microorganisms (GCM) 10K type strain sequencing project: providing services to taxonomists for standard genome sequencing and annotation.</title>
        <authorList>
            <consortium name="The Broad Institute Genomics Platform"/>
            <consortium name="The Broad Institute Genome Sequencing Center for Infectious Disease"/>
            <person name="Wu L."/>
            <person name="Ma J."/>
        </authorList>
    </citation>
    <scope>NUCLEOTIDE SEQUENCE [LARGE SCALE GENOMIC DNA]</scope>
    <source>
        <strain evidence="3">CGMCC 4.7638</strain>
    </source>
</reference>
<keyword evidence="3" id="KW-1185">Reference proteome</keyword>
<comment type="caution">
    <text evidence="2">The sequence shown here is derived from an EMBL/GenBank/DDBJ whole genome shotgun (WGS) entry which is preliminary data.</text>
</comment>
<dbReference type="Proteomes" id="UP001597542">
    <property type="component" value="Unassembled WGS sequence"/>
</dbReference>
<evidence type="ECO:0000313" key="2">
    <source>
        <dbReference type="EMBL" id="MFD2481532.1"/>
    </source>
</evidence>
<feature type="region of interest" description="Disordered" evidence="1">
    <location>
        <begin position="84"/>
        <end position="118"/>
    </location>
</feature>
<protein>
    <submittedName>
        <fullName evidence="2">Uncharacterized protein</fullName>
    </submittedName>
</protein>
<accession>A0ABW5HYE6</accession>
<sequence>MKMTEDRPRFSADPVQDRARHALLVKLAANTRNPVMAELARELLAGNVTPRRVVESQLYAGALEKPVDDFAAWYSGLSKSEKDAEAAKGENALRDLADEQVDESRKPRTSRRQFEDDEYIEDFSERDWLDE</sequence>
<feature type="compositionally biased region" description="Basic and acidic residues" evidence="1">
    <location>
        <begin position="84"/>
        <end position="106"/>
    </location>
</feature>
<evidence type="ECO:0000313" key="3">
    <source>
        <dbReference type="Proteomes" id="UP001597542"/>
    </source>
</evidence>
<proteinExistence type="predicted"/>
<dbReference type="EMBL" id="JBHUKQ010000010">
    <property type="protein sequence ID" value="MFD2481532.1"/>
    <property type="molecule type" value="Genomic_DNA"/>
</dbReference>
<organism evidence="2 3">
    <name type="scientific">Amycolatopsis albidoflavus</name>
    <dbReference type="NCBI Taxonomy" id="102226"/>
    <lineage>
        <taxon>Bacteria</taxon>
        <taxon>Bacillati</taxon>
        <taxon>Actinomycetota</taxon>
        <taxon>Actinomycetes</taxon>
        <taxon>Pseudonocardiales</taxon>
        <taxon>Pseudonocardiaceae</taxon>
        <taxon>Amycolatopsis</taxon>
    </lineage>
</organism>
<name>A0ABW5HYE6_9PSEU</name>
<evidence type="ECO:0000256" key="1">
    <source>
        <dbReference type="SAM" id="MobiDB-lite"/>
    </source>
</evidence>
<gene>
    <name evidence="2" type="ORF">ACFSUT_14710</name>
</gene>